<evidence type="ECO:0000256" key="7">
    <source>
        <dbReference type="ARBA" id="ARBA00023136"/>
    </source>
</evidence>
<dbReference type="GO" id="GO:0005524">
    <property type="term" value="F:ATP binding"/>
    <property type="evidence" value="ECO:0007669"/>
    <property type="project" value="UniProtKB-KW"/>
</dbReference>
<dbReference type="GO" id="GO:0016887">
    <property type="term" value="F:ATP hydrolysis activity"/>
    <property type="evidence" value="ECO:0007669"/>
    <property type="project" value="InterPro"/>
</dbReference>
<dbReference type="Proteomes" id="UP000823629">
    <property type="component" value="Unassembled WGS sequence"/>
</dbReference>
<organism evidence="11 12">
    <name type="scientific">Candidatus Scatoplasma merdavium</name>
    <dbReference type="NCBI Taxonomy" id="2840932"/>
    <lineage>
        <taxon>Bacteria</taxon>
        <taxon>Bacillati</taxon>
        <taxon>Bacillota</taxon>
        <taxon>Bacilli</taxon>
        <taxon>Bacillales</taxon>
        <taxon>Candidatus Scatoplasma</taxon>
    </lineage>
</organism>
<dbReference type="GO" id="GO:0015421">
    <property type="term" value="F:ABC-type oligopeptide transporter activity"/>
    <property type="evidence" value="ECO:0007669"/>
    <property type="project" value="TreeGrafter"/>
</dbReference>
<dbReference type="PANTHER" id="PTHR43394">
    <property type="entry name" value="ATP-DEPENDENT PERMEASE MDL1, MITOCHONDRIAL"/>
    <property type="match status" value="1"/>
</dbReference>
<gene>
    <name evidence="11" type="ORF">IAC78_04660</name>
</gene>
<dbReference type="InterPro" id="IPR039421">
    <property type="entry name" value="Type_1_exporter"/>
</dbReference>
<dbReference type="SUPFAM" id="SSF90123">
    <property type="entry name" value="ABC transporter transmembrane region"/>
    <property type="match status" value="1"/>
</dbReference>
<dbReference type="InterPro" id="IPR027417">
    <property type="entry name" value="P-loop_NTPase"/>
</dbReference>
<evidence type="ECO:0000256" key="1">
    <source>
        <dbReference type="ARBA" id="ARBA00004651"/>
    </source>
</evidence>
<feature type="transmembrane region" description="Helical" evidence="8">
    <location>
        <begin position="248"/>
        <end position="265"/>
    </location>
</feature>
<keyword evidence="4" id="KW-0547">Nucleotide-binding</keyword>
<dbReference type="InterPro" id="IPR036640">
    <property type="entry name" value="ABC1_TM_sf"/>
</dbReference>
<name>A0A9D9D7J9_9BACL</name>
<sequence>MLASFFISAIGLLYPIVTQLMFKTYIPNADYFMIAVLCGVILALYIIRMLLRYFVQYQGHVMGTLMQAQMRKDMFEHLEKLPYSFYDNHETGRIMSRMTNDLQDVSELAHHGPENFFISGFMVVGTFVYLMCLNVYLTLIIFATVPFLCMFVWKMRKGMARAFMESRRSIASINASMENSITGIRVTKAFNNASEEEKKFAKSNVSYLKARSKAYKAMGKFSSSTSFLTDFLNLCVLGFGALFMANDIISADVLVGFLLSINVFINPLTTLINFTEQYQNGVTGFKRFAQIMDTKIEEDTPGSIELADVKGEVEFKDVHFTYNEKKEVLNGVSFKLQPGEKFALVGSSGGGKTTICHLLPRFYKISQGEILIDGKNINDVTMESLRKNIGIVQQDVFLFSGTIKENIAYGKLDASDEEIIEASIKARLYDYIKELPNGFDTDIGERGVKLSGGQKQRLSIARIFLKDPKILILDEATSALDNTTEFLIQEALDELAKNRTTIVVAHRLSTIKNAEKIAVVAKGKIVEIGSHEELVKVKNGIYRSLYLAQYRLDEQQKILSEMGLEG</sequence>
<dbReference type="PANTHER" id="PTHR43394:SF1">
    <property type="entry name" value="ATP-BINDING CASSETTE SUB-FAMILY B MEMBER 10, MITOCHONDRIAL"/>
    <property type="match status" value="1"/>
</dbReference>
<comment type="similarity">
    <text evidence="2">Belongs to the ABC transporter superfamily.</text>
</comment>
<evidence type="ECO:0000256" key="8">
    <source>
        <dbReference type="SAM" id="Phobius"/>
    </source>
</evidence>
<reference evidence="11" key="2">
    <citation type="journal article" date="2021" name="PeerJ">
        <title>Extensive microbial diversity within the chicken gut microbiome revealed by metagenomics and culture.</title>
        <authorList>
            <person name="Gilroy R."/>
            <person name="Ravi A."/>
            <person name="Getino M."/>
            <person name="Pursley I."/>
            <person name="Horton D.L."/>
            <person name="Alikhan N.F."/>
            <person name="Baker D."/>
            <person name="Gharbi K."/>
            <person name="Hall N."/>
            <person name="Watson M."/>
            <person name="Adriaenssens E.M."/>
            <person name="Foster-Nyarko E."/>
            <person name="Jarju S."/>
            <person name="Secka A."/>
            <person name="Antonio M."/>
            <person name="Oren A."/>
            <person name="Chaudhuri R.R."/>
            <person name="La Ragione R."/>
            <person name="Hildebrand F."/>
            <person name="Pallen M.J."/>
        </authorList>
    </citation>
    <scope>NUCLEOTIDE SEQUENCE</scope>
    <source>
        <strain evidence="11">1748</strain>
    </source>
</reference>
<dbReference type="CDD" id="cd18549">
    <property type="entry name" value="ABC_6TM_YwjA_like"/>
    <property type="match status" value="1"/>
</dbReference>
<dbReference type="InterPro" id="IPR017871">
    <property type="entry name" value="ABC_transporter-like_CS"/>
</dbReference>
<evidence type="ECO:0000313" key="12">
    <source>
        <dbReference type="Proteomes" id="UP000823629"/>
    </source>
</evidence>
<dbReference type="Pfam" id="PF00664">
    <property type="entry name" value="ABC_membrane"/>
    <property type="match status" value="1"/>
</dbReference>
<dbReference type="PROSITE" id="PS50893">
    <property type="entry name" value="ABC_TRANSPORTER_2"/>
    <property type="match status" value="1"/>
</dbReference>
<dbReference type="Gene3D" id="3.40.50.300">
    <property type="entry name" value="P-loop containing nucleotide triphosphate hydrolases"/>
    <property type="match status" value="1"/>
</dbReference>
<dbReference type="AlphaFoldDB" id="A0A9D9D7J9"/>
<dbReference type="EMBL" id="JADING010000136">
    <property type="protein sequence ID" value="MBO8414739.1"/>
    <property type="molecule type" value="Genomic_DNA"/>
</dbReference>
<evidence type="ECO:0000313" key="11">
    <source>
        <dbReference type="EMBL" id="MBO8414739.1"/>
    </source>
</evidence>
<comment type="caution">
    <text evidence="11">The sequence shown here is derived from an EMBL/GenBank/DDBJ whole genome shotgun (WGS) entry which is preliminary data.</text>
</comment>
<comment type="subcellular location">
    <subcellularLocation>
        <location evidence="1">Cell membrane</location>
        <topology evidence="1">Multi-pass membrane protein</topology>
    </subcellularLocation>
</comment>
<proteinExistence type="inferred from homology"/>
<keyword evidence="5 11" id="KW-0067">ATP-binding</keyword>
<dbReference type="PROSITE" id="PS00211">
    <property type="entry name" value="ABC_TRANSPORTER_1"/>
    <property type="match status" value="1"/>
</dbReference>
<dbReference type="FunFam" id="3.40.50.300:FF:000218">
    <property type="entry name" value="Multidrug ABC transporter ATP-binding protein"/>
    <property type="match status" value="1"/>
</dbReference>
<evidence type="ECO:0000256" key="5">
    <source>
        <dbReference type="ARBA" id="ARBA00022840"/>
    </source>
</evidence>
<evidence type="ECO:0000256" key="3">
    <source>
        <dbReference type="ARBA" id="ARBA00022692"/>
    </source>
</evidence>
<evidence type="ECO:0000256" key="2">
    <source>
        <dbReference type="ARBA" id="ARBA00005417"/>
    </source>
</evidence>
<dbReference type="InterPro" id="IPR003593">
    <property type="entry name" value="AAA+_ATPase"/>
</dbReference>
<reference evidence="11" key="1">
    <citation type="submission" date="2020-10" db="EMBL/GenBank/DDBJ databases">
        <authorList>
            <person name="Gilroy R."/>
        </authorList>
    </citation>
    <scope>NUCLEOTIDE SEQUENCE</scope>
    <source>
        <strain evidence="11">1748</strain>
    </source>
</reference>
<feature type="transmembrane region" description="Helical" evidence="8">
    <location>
        <begin position="221"/>
        <end position="242"/>
    </location>
</feature>
<dbReference type="Pfam" id="PF00005">
    <property type="entry name" value="ABC_tran"/>
    <property type="match status" value="1"/>
</dbReference>
<keyword evidence="6 8" id="KW-1133">Transmembrane helix</keyword>
<feature type="transmembrane region" description="Helical" evidence="8">
    <location>
        <begin position="136"/>
        <end position="153"/>
    </location>
</feature>
<evidence type="ECO:0000259" key="10">
    <source>
        <dbReference type="PROSITE" id="PS50929"/>
    </source>
</evidence>
<keyword evidence="3 8" id="KW-0812">Transmembrane</keyword>
<evidence type="ECO:0000259" key="9">
    <source>
        <dbReference type="PROSITE" id="PS50893"/>
    </source>
</evidence>
<dbReference type="SUPFAM" id="SSF52540">
    <property type="entry name" value="P-loop containing nucleoside triphosphate hydrolases"/>
    <property type="match status" value="1"/>
</dbReference>
<accession>A0A9D9D7J9</accession>
<dbReference type="InterPro" id="IPR011527">
    <property type="entry name" value="ABC1_TM_dom"/>
</dbReference>
<feature type="transmembrane region" description="Helical" evidence="8">
    <location>
        <begin position="31"/>
        <end position="51"/>
    </location>
</feature>
<evidence type="ECO:0000256" key="4">
    <source>
        <dbReference type="ARBA" id="ARBA00022741"/>
    </source>
</evidence>
<evidence type="ECO:0000256" key="6">
    <source>
        <dbReference type="ARBA" id="ARBA00022989"/>
    </source>
</evidence>
<dbReference type="PROSITE" id="PS50929">
    <property type="entry name" value="ABC_TM1F"/>
    <property type="match status" value="1"/>
</dbReference>
<keyword evidence="7 8" id="KW-0472">Membrane</keyword>
<dbReference type="SMART" id="SM00382">
    <property type="entry name" value="AAA"/>
    <property type="match status" value="1"/>
</dbReference>
<feature type="domain" description="ABC transporter" evidence="9">
    <location>
        <begin position="313"/>
        <end position="547"/>
    </location>
</feature>
<protein>
    <submittedName>
        <fullName evidence="11">ABC transporter ATP-binding protein</fullName>
    </submittedName>
</protein>
<dbReference type="Gene3D" id="1.20.1560.10">
    <property type="entry name" value="ABC transporter type 1, transmembrane domain"/>
    <property type="match status" value="1"/>
</dbReference>
<dbReference type="InterPro" id="IPR003439">
    <property type="entry name" value="ABC_transporter-like_ATP-bd"/>
</dbReference>
<dbReference type="GO" id="GO:0005886">
    <property type="term" value="C:plasma membrane"/>
    <property type="evidence" value="ECO:0007669"/>
    <property type="project" value="UniProtKB-SubCell"/>
</dbReference>
<feature type="domain" description="ABC transmembrane type-1" evidence="10">
    <location>
        <begin position="1"/>
        <end position="280"/>
    </location>
</feature>